<gene>
    <name evidence="2" type="ORF">E4665_16125</name>
</gene>
<keyword evidence="1 2" id="KW-0378">Hydrolase</keyword>
<dbReference type="SFLD" id="SFLDS00003">
    <property type="entry name" value="Haloacid_Dehalogenase"/>
    <property type="match status" value="1"/>
</dbReference>
<dbReference type="OrthoDB" id="9794086at2"/>
<dbReference type="InterPro" id="IPR023198">
    <property type="entry name" value="PGP-like_dom2"/>
</dbReference>
<name>A0A4Z0GKR0_9BACL</name>
<proteinExistence type="predicted"/>
<dbReference type="AlphaFoldDB" id="A0A4Z0GKR0"/>
<dbReference type="InterPro" id="IPR036412">
    <property type="entry name" value="HAD-like_sf"/>
</dbReference>
<dbReference type="NCBIfam" id="TIGR01549">
    <property type="entry name" value="HAD-SF-IA-v1"/>
    <property type="match status" value="1"/>
</dbReference>
<dbReference type="Gene3D" id="3.40.50.1000">
    <property type="entry name" value="HAD superfamily/HAD-like"/>
    <property type="match status" value="1"/>
</dbReference>
<dbReference type="SFLD" id="SFLDG01129">
    <property type="entry name" value="C1.5:_HAD__Beta-PGM__Phosphata"/>
    <property type="match status" value="1"/>
</dbReference>
<evidence type="ECO:0000256" key="1">
    <source>
        <dbReference type="ARBA" id="ARBA00022801"/>
    </source>
</evidence>
<dbReference type="RefSeq" id="WP_135349826.1">
    <property type="nucleotide sequence ID" value="NZ_SRJD01000027.1"/>
</dbReference>
<dbReference type="EMBL" id="SRJD01000027">
    <property type="protein sequence ID" value="TGA96298.1"/>
    <property type="molecule type" value="Genomic_DNA"/>
</dbReference>
<accession>A0A4Z0GKR0</accession>
<dbReference type="InterPro" id="IPR051540">
    <property type="entry name" value="S-2-haloacid_dehalogenase"/>
</dbReference>
<protein>
    <submittedName>
        <fullName evidence="2">HAD family hydrolase</fullName>
    </submittedName>
</protein>
<keyword evidence="3" id="KW-1185">Reference proteome</keyword>
<evidence type="ECO:0000313" key="3">
    <source>
        <dbReference type="Proteomes" id="UP000298347"/>
    </source>
</evidence>
<dbReference type="PRINTS" id="PR00413">
    <property type="entry name" value="HADHALOGNASE"/>
</dbReference>
<dbReference type="Gene3D" id="1.10.150.240">
    <property type="entry name" value="Putative phosphatase, domain 2"/>
    <property type="match status" value="1"/>
</dbReference>
<reference evidence="2 3" key="1">
    <citation type="journal article" date="2015" name="Int. J. Syst. Evol. Microbiol.">
        <title>Sporolactobacillus shoreae sp. nov. and Sporolactobacillus spathodeae sp. nov., two spore-forming lactic acid bacteria isolated from tree barks in Thailand.</title>
        <authorList>
            <person name="Thamacharoensuk T."/>
            <person name="Kitahara M."/>
            <person name="Ohkuma M."/>
            <person name="Thongchul N."/>
            <person name="Tanasupawat S."/>
        </authorList>
    </citation>
    <scope>NUCLEOTIDE SEQUENCE [LARGE SCALE GENOMIC DNA]</scope>
    <source>
        <strain evidence="2 3">BK92</strain>
    </source>
</reference>
<dbReference type="GO" id="GO:0016787">
    <property type="term" value="F:hydrolase activity"/>
    <property type="evidence" value="ECO:0007669"/>
    <property type="project" value="UniProtKB-KW"/>
</dbReference>
<dbReference type="Pfam" id="PF13419">
    <property type="entry name" value="HAD_2"/>
    <property type="match status" value="1"/>
</dbReference>
<dbReference type="PANTHER" id="PTHR43316">
    <property type="entry name" value="HYDROLASE, HALOACID DELAHOGENASE-RELATED"/>
    <property type="match status" value="1"/>
</dbReference>
<dbReference type="InterPro" id="IPR006439">
    <property type="entry name" value="HAD-SF_hydro_IA"/>
</dbReference>
<comment type="caution">
    <text evidence="2">The sequence shown here is derived from an EMBL/GenBank/DDBJ whole genome shotgun (WGS) entry which is preliminary data.</text>
</comment>
<organism evidence="2 3">
    <name type="scientific">Sporolactobacillus shoreae</name>
    <dbReference type="NCBI Taxonomy" id="1465501"/>
    <lineage>
        <taxon>Bacteria</taxon>
        <taxon>Bacillati</taxon>
        <taxon>Bacillota</taxon>
        <taxon>Bacilli</taxon>
        <taxon>Bacillales</taxon>
        <taxon>Sporolactobacillaceae</taxon>
        <taxon>Sporolactobacillus</taxon>
    </lineage>
</organism>
<dbReference type="Proteomes" id="UP000298347">
    <property type="component" value="Unassembled WGS sequence"/>
</dbReference>
<sequence length="229" mass="26228">MKAIGFDLGSTLIKYEDVPQSWKSLYKEALKDVLISCDRIPNSNMIGTGEEILSKYNTRMNYREVEVSSNQIFSEMLEAWDLNKDKYLNKIKKAFYSYFQRTSHLYDDTIITLETLKKQGVRIGILTDVPYGMDKDYVLTDIEAFKGYIDVLLTSVDVGFRKPNKQGYSDLLNNLDVTADETVFVGDEQKDILGANSIGIYSVLINRQSTIKEYGQRKMINSLMELMAI</sequence>
<dbReference type="SUPFAM" id="SSF56784">
    <property type="entry name" value="HAD-like"/>
    <property type="match status" value="1"/>
</dbReference>
<dbReference type="InterPro" id="IPR041492">
    <property type="entry name" value="HAD_2"/>
</dbReference>
<dbReference type="NCBIfam" id="TIGR01509">
    <property type="entry name" value="HAD-SF-IA-v3"/>
    <property type="match status" value="1"/>
</dbReference>
<evidence type="ECO:0000313" key="2">
    <source>
        <dbReference type="EMBL" id="TGA96298.1"/>
    </source>
</evidence>
<dbReference type="InterPro" id="IPR023214">
    <property type="entry name" value="HAD_sf"/>
</dbReference>
<dbReference type="PANTHER" id="PTHR43316:SF8">
    <property type="entry name" value="HAD FAMILY HYDROLASE"/>
    <property type="match status" value="1"/>
</dbReference>